<reference evidence="2" key="2">
    <citation type="submission" date="2013-10" db="EMBL/GenBank/DDBJ databases">
        <authorList>
            <person name="Aslett M."/>
        </authorList>
    </citation>
    <scope>NUCLEOTIDE SEQUENCE [LARGE SCALE GENOMIC DNA]</scope>
    <source>
        <strain evidence="2">Houghton</strain>
    </source>
</reference>
<dbReference type="RefSeq" id="XP_013354637.1">
    <property type="nucleotide sequence ID" value="XM_013499183.1"/>
</dbReference>
<dbReference type="OrthoDB" id="347482at2759"/>
<feature type="compositionally biased region" description="Low complexity" evidence="1">
    <location>
        <begin position="532"/>
        <end position="543"/>
    </location>
</feature>
<gene>
    <name evidence="2" type="ORF">EMH_0011250</name>
</gene>
<feature type="compositionally biased region" description="Low complexity" evidence="1">
    <location>
        <begin position="667"/>
        <end position="681"/>
    </location>
</feature>
<dbReference type="EMBL" id="HG683827">
    <property type="protein sequence ID" value="CDJ32072.1"/>
    <property type="molecule type" value="Genomic_DNA"/>
</dbReference>
<proteinExistence type="predicted"/>
<feature type="region of interest" description="Disordered" evidence="1">
    <location>
        <begin position="65"/>
        <end position="92"/>
    </location>
</feature>
<protein>
    <submittedName>
        <fullName evidence="2">Uncharacterized protein</fullName>
    </submittedName>
</protein>
<feature type="compositionally biased region" description="Low complexity" evidence="1">
    <location>
        <begin position="493"/>
        <end position="513"/>
    </location>
</feature>
<dbReference type="PANTHER" id="PTHR24330">
    <property type="entry name" value="HOMEOBOX PROTEIN BARH-LIKE"/>
    <property type="match status" value="1"/>
</dbReference>
<evidence type="ECO:0000313" key="3">
    <source>
        <dbReference type="Proteomes" id="UP000030744"/>
    </source>
</evidence>
<name>U6K783_9EIME</name>
<organism evidence="2 3">
    <name type="scientific">Eimeria mitis</name>
    <dbReference type="NCBI Taxonomy" id="44415"/>
    <lineage>
        <taxon>Eukaryota</taxon>
        <taxon>Sar</taxon>
        <taxon>Alveolata</taxon>
        <taxon>Apicomplexa</taxon>
        <taxon>Conoidasida</taxon>
        <taxon>Coccidia</taxon>
        <taxon>Eucoccidiorida</taxon>
        <taxon>Eimeriorina</taxon>
        <taxon>Eimeriidae</taxon>
        <taxon>Eimeria</taxon>
    </lineage>
</organism>
<dbReference type="AlphaFoldDB" id="U6K783"/>
<dbReference type="Proteomes" id="UP000030744">
    <property type="component" value="Unassembled WGS sequence"/>
</dbReference>
<evidence type="ECO:0000313" key="2">
    <source>
        <dbReference type="EMBL" id="CDJ32072.1"/>
    </source>
</evidence>
<dbReference type="InterPro" id="IPR052145">
    <property type="entry name" value="Mediator/Homeobox_domain"/>
</dbReference>
<feature type="region of interest" description="Disordered" evidence="1">
    <location>
        <begin position="650"/>
        <end position="681"/>
    </location>
</feature>
<feature type="region of interest" description="Disordered" evidence="1">
    <location>
        <begin position="485"/>
        <end position="543"/>
    </location>
</feature>
<feature type="region of interest" description="Disordered" evidence="1">
    <location>
        <begin position="590"/>
        <end position="635"/>
    </location>
</feature>
<feature type="region of interest" description="Disordered" evidence="1">
    <location>
        <begin position="1"/>
        <end position="26"/>
    </location>
</feature>
<keyword evidence="3" id="KW-1185">Reference proteome</keyword>
<feature type="compositionally biased region" description="Low complexity" evidence="1">
    <location>
        <begin position="605"/>
        <end position="618"/>
    </location>
</feature>
<reference evidence="2" key="1">
    <citation type="submission" date="2013-10" db="EMBL/GenBank/DDBJ databases">
        <title>Genomic analysis of the causative agents of coccidiosis in chickens.</title>
        <authorList>
            <person name="Reid A.J."/>
            <person name="Blake D."/>
            <person name="Billington K."/>
            <person name="Browne H."/>
            <person name="Dunn M."/>
            <person name="Hung S."/>
            <person name="Kawahara F."/>
            <person name="Miranda-Saavedra D."/>
            <person name="Mourier T."/>
            <person name="Nagra H."/>
            <person name="Otto T.D."/>
            <person name="Rawlings N."/>
            <person name="Sanchez A."/>
            <person name="Sanders M."/>
            <person name="Subramaniam C."/>
            <person name="Tay Y."/>
            <person name="Dear P."/>
            <person name="Doerig C."/>
            <person name="Gruber A."/>
            <person name="Parkinson J."/>
            <person name="Shirley M."/>
            <person name="Wan K.L."/>
            <person name="Berriman M."/>
            <person name="Tomley F."/>
            <person name="Pain A."/>
        </authorList>
    </citation>
    <scope>NUCLEOTIDE SEQUENCE [LARGE SCALE GENOMIC DNA]</scope>
    <source>
        <strain evidence="2">Houghton</strain>
    </source>
</reference>
<evidence type="ECO:0000256" key="1">
    <source>
        <dbReference type="SAM" id="MobiDB-lite"/>
    </source>
</evidence>
<dbReference type="VEuPathDB" id="ToxoDB:EMH_0011250"/>
<feature type="compositionally biased region" description="Low complexity" evidence="1">
    <location>
        <begin position="722"/>
        <end position="734"/>
    </location>
</feature>
<sequence>MLLFSHGGVLPSDAAKAPNDSSKDCSRSVNLKSEILLPHSSSVAIRQPQGDDASAAIPVAPAITTTSSSNSSISGGSCGSRSRSGSRRSSSSARSFMSSTFCQRGSSTNSPHSPTSVAVRNIATDIRMGTEPLCAAVPAAGKREETRFSRFLSRVFAAAASNRRACQQQLLLPCLLGDPFVCLNVDRRVGVAAGTLLGRLSLFYSPTDAAAASQQQQPRQQQQQEQQEDLIRGEVLLPQAYSDDGVAMCWTDTTYLTAVIGAADLVQWKLPSLRCMGSEQLSLFANRSAFNSVTMNMRLLRRCRESGQLLLLYRHCSSDLAAMILCKLQQQPNSQDASALPLTEEQKKLQKEWACALAAGVCTLDEKQQQQQLQFTPTHSACLLGTGAACIMDLTRRSYMEEYLVHRQAAPRRLQQACFSSHFFLVVAGDKAISVFDLRLSFFKYYASRARVMGLCSSKTAAAAEAAAAAFSCCAGTCENYKGTDAQQQQQHSSVTASGSGSTSRLLRRQGGLAASPEGWDSQRPEGPPAPAGAAAATGGGAAAESPLRSLPLLFLRCLQNSAAVTPKEKSKAKLLQSNLFRRLVGSVAGAKNKEDQSSAPDEVAPGAAAAPAAAAAADWGAHPSESPNADGSAAAEEDELLLHAVDGEEAAEGVHPSISRSPDPPKQQQQKHQQQQHQQQDAPYPFFLFERTPLAFRVADAFFRFCSLLLQQQRQQQQRSSLYTEEAAAAAGATKPPEPSHDKPFVSICWPHSCLPF</sequence>
<accession>U6K783</accession>
<dbReference type="GeneID" id="25376091"/>
<dbReference type="PANTHER" id="PTHR24330:SF19">
    <property type="entry name" value="MEDIATOR OF RNA POLYMERASE II TRANSCRIPTION SUBUNIT 29"/>
    <property type="match status" value="1"/>
</dbReference>
<feature type="region of interest" description="Disordered" evidence="1">
    <location>
        <begin position="722"/>
        <end position="743"/>
    </location>
</feature>